<organism evidence="7 8">
    <name type="scientific">Arthrobacter ginkgonis</name>
    <dbReference type="NCBI Taxonomy" id="1630594"/>
    <lineage>
        <taxon>Bacteria</taxon>
        <taxon>Bacillati</taxon>
        <taxon>Actinomycetota</taxon>
        <taxon>Actinomycetes</taxon>
        <taxon>Micrococcales</taxon>
        <taxon>Micrococcaceae</taxon>
        <taxon>Arthrobacter</taxon>
    </lineage>
</organism>
<dbReference type="InterPro" id="IPR016162">
    <property type="entry name" value="Ald_DH_N"/>
</dbReference>
<dbReference type="Gene3D" id="3.40.605.10">
    <property type="entry name" value="Aldehyde Dehydrogenase, Chain A, domain 1"/>
    <property type="match status" value="1"/>
</dbReference>
<evidence type="ECO:0000256" key="2">
    <source>
        <dbReference type="ARBA" id="ARBA00023002"/>
    </source>
</evidence>
<evidence type="ECO:0000256" key="4">
    <source>
        <dbReference type="RuleBase" id="RU003345"/>
    </source>
</evidence>
<proteinExistence type="inferred from homology"/>
<feature type="region of interest" description="Disordered" evidence="5">
    <location>
        <begin position="1"/>
        <end position="49"/>
    </location>
</feature>
<dbReference type="InterPro" id="IPR016161">
    <property type="entry name" value="Ald_DH/histidinol_DH"/>
</dbReference>
<dbReference type="InterPro" id="IPR016163">
    <property type="entry name" value="Ald_DH_C"/>
</dbReference>
<keyword evidence="8" id="KW-1185">Reference proteome</keyword>
<dbReference type="InterPro" id="IPR015590">
    <property type="entry name" value="Aldehyde_DH_dom"/>
</dbReference>
<gene>
    <name evidence="7" type="ORF">GCM10023081_32250</name>
</gene>
<evidence type="ECO:0000259" key="6">
    <source>
        <dbReference type="Pfam" id="PF00171"/>
    </source>
</evidence>
<evidence type="ECO:0000313" key="8">
    <source>
        <dbReference type="Proteomes" id="UP001500752"/>
    </source>
</evidence>
<protein>
    <submittedName>
        <fullName evidence="7">Aldehyde dehydrogenase</fullName>
    </submittedName>
</protein>
<sequence length="498" mass="51392">MSVHETAPAVPLSDGQSAAGQHRDGMYCGGQWIAPPQGRERKLRDPSTGAPLGTVSLAGADDADALVAAAERSAAGWAGCGPVRRAEILEAIAERWEARGEELAELVSREMGMPLGASRGNNVHGPVAVLRYYAGLARGLETVERRAPLLFDGTVSIHRAPLGVVAAIVPWNYPWMLLATKLGPALAAGCPVIVKPAEENALSARLLATVLDEAGVPPGVVNVAVGGADLAAALVAHPGVAKVAFTGSTAVGRSIGATVGGRLAASNLELGGKSAAIVLDDADLDLTLSRLPALSYLNSGQTCFAQTRVIATPGIYERIVEGYREYVQAQRVGPALDESSALGPVASAAARDRIEGAITGAVSAGARLIRPALPADLPPDGHYVAPAVLADVDNDWPVAREEIFGPVVCLIRARDAEDAVRLANDNAYGLAGTVWTRDLDVARDIAARVQAGSFGINGYLPDLGAPWGGVKASGTGREQGPEAIEGFLRADTVYEFGS</sequence>
<feature type="domain" description="Aldehyde dehydrogenase" evidence="6">
    <location>
        <begin position="32"/>
        <end position="493"/>
    </location>
</feature>
<dbReference type="PANTHER" id="PTHR42804">
    <property type="entry name" value="ALDEHYDE DEHYDROGENASE"/>
    <property type="match status" value="1"/>
</dbReference>
<evidence type="ECO:0000256" key="1">
    <source>
        <dbReference type="ARBA" id="ARBA00009986"/>
    </source>
</evidence>
<keyword evidence="2 4" id="KW-0560">Oxidoreductase</keyword>
<dbReference type="InterPro" id="IPR029510">
    <property type="entry name" value="Ald_DH_CS_GLU"/>
</dbReference>
<accession>A0ABP7CKS4</accession>
<dbReference type="SUPFAM" id="SSF53720">
    <property type="entry name" value="ALDH-like"/>
    <property type="match status" value="1"/>
</dbReference>
<name>A0ABP7CKS4_9MICC</name>
<evidence type="ECO:0000256" key="5">
    <source>
        <dbReference type="SAM" id="MobiDB-lite"/>
    </source>
</evidence>
<comment type="caution">
    <text evidence="7">The sequence shown here is derived from an EMBL/GenBank/DDBJ whole genome shotgun (WGS) entry which is preliminary data.</text>
</comment>
<evidence type="ECO:0000256" key="3">
    <source>
        <dbReference type="PROSITE-ProRule" id="PRU10007"/>
    </source>
</evidence>
<dbReference type="Proteomes" id="UP001500752">
    <property type="component" value="Unassembled WGS sequence"/>
</dbReference>
<dbReference type="PANTHER" id="PTHR42804:SF1">
    <property type="entry name" value="ALDEHYDE DEHYDROGENASE-RELATED"/>
    <property type="match status" value="1"/>
</dbReference>
<dbReference type="EMBL" id="BAABEO010000020">
    <property type="protein sequence ID" value="GAA3692318.1"/>
    <property type="molecule type" value="Genomic_DNA"/>
</dbReference>
<dbReference type="RefSeq" id="WP_345152336.1">
    <property type="nucleotide sequence ID" value="NZ_BAABEO010000020.1"/>
</dbReference>
<dbReference type="Gene3D" id="3.40.309.10">
    <property type="entry name" value="Aldehyde Dehydrogenase, Chain A, domain 2"/>
    <property type="match status" value="1"/>
</dbReference>
<dbReference type="Pfam" id="PF00171">
    <property type="entry name" value="Aldedh"/>
    <property type="match status" value="1"/>
</dbReference>
<reference evidence="8" key="1">
    <citation type="journal article" date="2019" name="Int. J. Syst. Evol. Microbiol.">
        <title>The Global Catalogue of Microorganisms (GCM) 10K type strain sequencing project: providing services to taxonomists for standard genome sequencing and annotation.</title>
        <authorList>
            <consortium name="The Broad Institute Genomics Platform"/>
            <consortium name="The Broad Institute Genome Sequencing Center for Infectious Disease"/>
            <person name="Wu L."/>
            <person name="Ma J."/>
        </authorList>
    </citation>
    <scope>NUCLEOTIDE SEQUENCE [LARGE SCALE GENOMIC DNA]</scope>
    <source>
        <strain evidence="8">JCM 30742</strain>
    </source>
</reference>
<feature type="active site" evidence="3">
    <location>
        <position position="269"/>
    </location>
</feature>
<dbReference type="PROSITE" id="PS00687">
    <property type="entry name" value="ALDEHYDE_DEHYDR_GLU"/>
    <property type="match status" value="1"/>
</dbReference>
<comment type="similarity">
    <text evidence="1 4">Belongs to the aldehyde dehydrogenase family.</text>
</comment>
<evidence type="ECO:0000313" key="7">
    <source>
        <dbReference type="EMBL" id="GAA3692318.1"/>
    </source>
</evidence>